<name>W9GHB3_9MICO</name>
<comment type="caution">
    <text evidence="3">The sequence shown here is derived from an EMBL/GenBank/DDBJ whole genome shotgun (WGS) entry which is preliminary data.</text>
</comment>
<dbReference type="PATRIC" id="fig|584657.3.peg.2638"/>
<reference evidence="4" key="1">
    <citation type="submission" date="2013-08" db="EMBL/GenBank/DDBJ databases">
        <title>Intrasporangium oryzae NRRL B-24470.</title>
        <authorList>
            <person name="Liu H."/>
            <person name="Wang G."/>
        </authorList>
    </citation>
    <scope>NUCLEOTIDE SEQUENCE [LARGE SCALE GENOMIC DNA]</scope>
    <source>
        <strain evidence="4">Q5-1</strain>
    </source>
</reference>
<dbReference type="AlphaFoldDB" id="W9GHB3"/>
<feature type="transmembrane region" description="Helical" evidence="2">
    <location>
        <begin position="40"/>
        <end position="58"/>
    </location>
</feature>
<keyword evidence="2" id="KW-0472">Membrane</keyword>
<keyword evidence="2" id="KW-0812">Transmembrane</keyword>
<organism evidence="3 4">
    <name type="scientific">Intrasporangium chromatireducens Q5-1</name>
    <dbReference type="NCBI Taxonomy" id="584657"/>
    <lineage>
        <taxon>Bacteria</taxon>
        <taxon>Bacillati</taxon>
        <taxon>Actinomycetota</taxon>
        <taxon>Actinomycetes</taxon>
        <taxon>Micrococcales</taxon>
        <taxon>Intrasporangiaceae</taxon>
        <taxon>Intrasporangium</taxon>
    </lineage>
</organism>
<accession>W9GHB3</accession>
<keyword evidence="2" id="KW-1133">Transmembrane helix</keyword>
<evidence type="ECO:0000313" key="4">
    <source>
        <dbReference type="Proteomes" id="UP000019494"/>
    </source>
</evidence>
<evidence type="ECO:0000313" key="3">
    <source>
        <dbReference type="EMBL" id="EWT05470.1"/>
    </source>
</evidence>
<sequence>MVAAASGTVLIGGGAFWLSFVALADLAVRSGIVARQAWIWPLLVDGLIVVATVAVVALDGHRAARRETPQATRPELVERAMAPDAIAAADVDRTTTPDAEGADPDPSLRKARGVDWVRSSDLLARGSGVASRLAIDFEANLAHKAHDPLARGAKQLGQRMRELPPVSAFGRSTGHEGAGRGPVGMS</sequence>
<evidence type="ECO:0000256" key="2">
    <source>
        <dbReference type="SAM" id="Phobius"/>
    </source>
</evidence>
<evidence type="ECO:0000256" key="1">
    <source>
        <dbReference type="SAM" id="MobiDB-lite"/>
    </source>
</evidence>
<protein>
    <recommendedName>
        <fullName evidence="5">DUF2637 domain-containing protein</fullName>
    </recommendedName>
</protein>
<dbReference type="InterPro" id="IPR021235">
    <property type="entry name" value="DUF2637"/>
</dbReference>
<dbReference type="Pfam" id="PF10935">
    <property type="entry name" value="DUF2637"/>
    <property type="match status" value="1"/>
</dbReference>
<gene>
    <name evidence="3" type="ORF">N864_04725</name>
</gene>
<dbReference type="EMBL" id="AWQS01000110">
    <property type="protein sequence ID" value="EWT05470.1"/>
    <property type="molecule type" value="Genomic_DNA"/>
</dbReference>
<proteinExistence type="predicted"/>
<feature type="region of interest" description="Disordered" evidence="1">
    <location>
        <begin position="164"/>
        <end position="186"/>
    </location>
</feature>
<dbReference type="Proteomes" id="UP000019494">
    <property type="component" value="Unassembled WGS sequence"/>
</dbReference>
<evidence type="ECO:0008006" key="5">
    <source>
        <dbReference type="Google" id="ProtNLM"/>
    </source>
</evidence>
<keyword evidence="4" id="KW-1185">Reference proteome</keyword>
<feature type="region of interest" description="Disordered" evidence="1">
    <location>
        <begin position="87"/>
        <end position="110"/>
    </location>
</feature>